<dbReference type="InterPro" id="IPR036020">
    <property type="entry name" value="WW_dom_sf"/>
</dbReference>
<dbReference type="EMBL" id="CALLCH030000021">
    <property type="protein sequence ID" value="CAI4220104.1"/>
    <property type="molecule type" value="Genomic_DNA"/>
</dbReference>
<proteinExistence type="predicted"/>
<dbReference type="InterPro" id="IPR001202">
    <property type="entry name" value="WW_dom"/>
</dbReference>
<dbReference type="PROSITE" id="PS01159">
    <property type="entry name" value="WW_DOMAIN_1"/>
    <property type="match status" value="1"/>
</dbReference>
<dbReference type="PANTHER" id="PTHR15377:SF3">
    <property type="entry name" value="WW DOMAIN-CONTAINING PROTEIN"/>
    <property type="match status" value="1"/>
</dbReference>
<dbReference type="SMART" id="SM00456">
    <property type="entry name" value="WW"/>
    <property type="match status" value="2"/>
</dbReference>
<evidence type="ECO:0000256" key="1">
    <source>
        <dbReference type="ARBA" id="ARBA00022737"/>
    </source>
</evidence>
<dbReference type="PANTHER" id="PTHR15377">
    <property type="entry name" value="TRANSCRIPTION ELONGATION REGULATOR 1"/>
    <property type="match status" value="1"/>
</dbReference>
<feature type="compositionally biased region" description="Polar residues" evidence="2">
    <location>
        <begin position="1"/>
        <end position="12"/>
    </location>
</feature>
<organism evidence="4 5">
    <name type="scientific">Parascedosporium putredinis</name>
    <dbReference type="NCBI Taxonomy" id="1442378"/>
    <lineage>
        <taxon>Eukaryota</taxon>
        <taxon>Fungi</taxon>
        <taxon>Dikarya</taxon>
        <taxon>Ascomycota</taxon>
        <taxon>Pezizomycotina</taxon>
        <taxon>Sordariomycetes</taxon>
        <taxon>Hypocreomycetidae</taxon>
        <taxon>Microascales</taxon>
        <taxon>Microascaceae</taxon>
        <taxon>Parascedosporium</taxon>
    </lineage>
</organism>
<evidence type="ECO:0000259" key="3">
    <source>
        <dbReference type="PROSITE" id="PS50020"/>
    </source>
</evidence>
<dbReference type="OrthoDB" id="410044at2759"/>
<protein>
    <recommendedName>
        <fullName evidence="3">WW domain-containing protein</fullName>
    </recommendedName>
</protein>
<dbReference type="GO" id="GO:0005634">
    <property type="term" value="C:nucleus"/>
    <property type="evidence" value="ECO:0007669"/>
    <property type="project" value="TreeGrafter"/>
</dbReference>
<dbReference type="SUPFAM" id="SSF51045">
    <property type="entry name" value="WW domain"/>
    <property type="match status" value="2"/>
</dbReference>
<feature type="region of interest" description="Disordered" evidence="2">
    <location>
        <begin position="45"/>
        <end position="72"/>
    </location>
</feature>
<feature type="compositionally biased region" description="Acidic residues" evidence="2">
    <location>
        <begin position="160"/>
        <end position="193"/>
    </location>
</feature>
<comment type="caution">
    <text evidence="4">The sequence shown here is derived from an EMBL/GenBank/DDBJ whole genome shotgun (WGS) entry which is preliminary data.</text>
</comment>
<gene>
    <name evidence="4" type="ORF">PPNO1_LOCUS9644</name>
</gene>
<dbReference type="GO" id="GO:0003712">
    <property type="term" value="F:transcription coregulator activity"/>
    <property type="evidence" value="ECO:0007669"/>
    <property type="project" value="TreeGrafter"/>
</dbReference>
<dbReference type="Proteomes" id="UP000838763">
    <property type="component" value="Unassembled WGS sequence"/>
</dbReference>
<evidence type="ECO:0000256" key="2">
    <source>
        <dbReference type="SAM" id="MobiDB-lite"/>
    </source>
</evidence>
<dbReference type="Pfam" id="PF01846">
    <property type="entry name" value="FF"/>
    <property type="match status" value="1"/>
</dbReference>
<evidence type="ECO:0000313" key="5">
    <source>
        <dbReference type="Proteomes" id="UP000838763"/>
    </source>
</evidence>
<feature type="domain" description="WW" evidence="3">
    <location>
        <begin position="16"/>
        <end position="49"/>
    </location>
</feature>
<dbReference type="Gene3D" id="2.20.70.10">
    <property type="match status" value="2"/>
</dbReference>
<evidence type="ECO:0000313" key="4">
    <source>
        <dbReference type="EMBL" id="CAI4220104.1"/>
    </source>
</evidence>
<name>A0A9P1ME43_9PEZI</name>
<dbReference type="CDD" id="cd00201">
    <property type="entry name" value="WW"/>
    <property type="match status" value="1"/>
</dbReference>
<dbReference type="Pfam" id="PF00397">
    <property type="entry name" value="WW"/>
    <property type="match status" value="1"/>
</dbReference>
<dbReference type="InterPro" id="IPR036517">
    <property type="entry name" value="FF_domain_sf"/>
</dbReference>
<dbReference type="SUPFAM" id="SSF81698">
    <property type="entry name" value="FF domain"/>
    <property type="match status" value="1"/>
</dbReference>
<feature type="region of interest" description="Disordered" evidence="2">
    <location>
        <begin position="1"/>
        <end position="24"/>
    </location>
</feature>
<feature type="compositionally biased region" description="Basic and acidic residues" evidence="2">
    <location>
        <begin position="194"/>
        <end position="205"/>
    </location>
</feature>
<feature type="compositionally biased region" description="Polar residues" evidence="2">
    <location>
        <begin position="135"/>
        <end position="149"/>
    </location>
</feature>
<dbReference type="InterPro" id="IPR045148">
    <property type="entry name" value="TCRG1-like"/>
</dbReference>
<reference evidence="4" key="1">
    <citation type="submission" date="2022-11" db="EMBL/GenBank/DDBJ databases">
        <authorList>
            <person name="Scott C."/>
            <person name="Bruce N."/>
        </authorList>
    </citation>
    <scope>NUCLEOTIDE SEQUENCE</scope>
</reference>
<dbReference type="AlphaFoldDB" id="A0A9P1ME43"/>
<dbReference type="PROSITE" id="PS50020">
    <property type="entry name" value="WW_DOMAIN_2"/>
    <property type="match status" value="1"/>
</dbReference>
<feature type="region of interest" description="Disordered" evidence="2">
    <location>
        <begin position="126"/>
        <end position="207"/>
    </location>
</feature>
<keyword evidence="5" id="KW-1185">Reference proteome</keyword>
<dbReference type="InterPro" id="IPR002713">
    <property type="entry name" value="FF_domain"/>
</dbReference>
<dbReference type="Gene3D" id="1.10.10.440">
    <property type="entry name" value="FF domain"/>
    <property type="match status" value="1"/>
</dbReference>
<keyword evidence="1" id="KW-0677">Repeat</keyword>
<accession>A0A9P1ME43</accession>
<sequence length="383" mass="43783">MLKSTYKPSHSSGDLPPLPPGWTEHKAESGHTYYYNASTKESTYKRPAAAVAPTHHRRTLCPRSPYDKPRSKESIPGFEPWILVSTKYGRRFVYNPEKKASYWRIPEKLMPGILQLDTARIAAKSGGNSKAIVPDQNTGKQSSGPTNDSADAAAPQVSNELEDSSEYEEVEVTDDEAGDLAEAGDEMDVEQDGDEHRAKRQRTEEVYDEDMGGFDEDELALQLELMAQEEQAMGGGTMDLFKDLLSDFKINPYSSWDKIIEDGKIIDDPRYTVLPTTKARKEAWEEWSRAGIRELRENRTKETVEKPDPRVTYMLFLEKHATPKLYWPEFKRKFRKEDCMKGFELTDKDREKWYRELINKLKAPQSSLKSELTTFLKSLPPPS</sequence>
<dbReference type="GO" id="GO:0070063">
    <property type="term" value="F:RNA polymerase binding"/>
    <property type="evidence" value="ECO:0007669"/>
    <property type="project" value="InterPro"/>
</dbReference>